<evidence type="ECO:0000313" key="3">
    <source>
        <dbReference type="Proteomes" id="UP000001514"/>
    </source>
</evidence>
<accession>D8T8B1</accession>
<organism evidence="3">
    <name type="scientific">Selaginella moellendorffii</name>
    <name type="common">Spikemoss</name>
    <dbReference type="NCBI Taxonomy" id="88036"/>
    <lineage>
        <taxon>Eukaryota</taxon>
        <taxon>Viridiplantae</taxon>
        <taxon>Streptophyta</taxon>
        <taxon>Embryophyta</taxon>
        <taxon>Tracheophyta</taxon>
        <taxon>Lycopodiopsida</taxon>
        <taxon>Selaginellales</taxon>
        <taxon>Selaginellaceae</taxon>
        <taxon>Selaginella</taxon>
    </lineage>
</organism>
<dbReference type="KEGG" id="smo:SELMODRAFT_430094"/>
<dbReference type="InParanoid" id="D8T8B1"/>
<proteinExistence type="predicted"/>
<reference evidence="2 3" key="1">
    <citation type="journal article" date="2011" name="Science">
        <title>The Selaginella genome identifies genetic changes associated with the evolution of vascular plants.</title>
        <authorList>
            <person name="Banks J.A."/>
            <person name="Nishiyama T."/>
            <person name="Hasebe M."/>
            <person name="Bowman J.L."/>
            <person name="Gribskov M."/>
            <person name="dePamphilis C."/>
            <person name="Albert V.A."/>
            <person name="Aono N."/>
            <person name="Aoyama T."/>
            <person name="Ambrose B.A."/>
            <person name="Ashton N.W."/>
            <person name="Axtell M.J."/>
            <person name="Barker E."/>
            <person name="Barker M.S."/>
            <person name="Bennetzen J.L."/>
            <person name="Bonawitz N.D."/>
            <person name="Chapple C."/>
            <person name="Cheng C."/>
            <person name="Correa L.G."/>
            <person name="Dacre M."/>
            <person name="DeBarry J."/>
            <person name="Dreyer I."/>
            <person name="Elias M."/>
            <person name="Engstrom E.M."/>
            <person name="Estelle M."/>
            <person name="Feng L."/>
            <person name="Finet C."/>
            <person name="Floyd S.K."/>
            <person name="Frommer W.B."/>
            <person name="Fujita T."/>
            <person name="Gramzow L."/>
            <person name="Gutensohn M."/>
            <person name="Harholt J."/>
            <person name="Hattori M."/>
            <person name="Heyl A."/>
            <person name="Hirai T."/>
            <person name="Hiwatashi Y."/>
            <person name="Ishikawa M."/>
            <person name="Iwata M."/>
            <person name="Karol K.G."/>
            <person name="Koehler B."/>
            <person name="Kolukisaoglu U."/>
            <person name="Kubo M."/>
            <person name="Kurata T."/>
            <person name="Lalonde S."/>
            <person name="Li K."/>
            <person name="Li Y."/>
            <person name="Litt A."/>
            <person name="Lyons E."/>
            <person name="Manning G."/>
            <person name="Maruyama T."/>
            <person name="Michael T.P."/>
            <person name="Mikami K."/>
            <person name="Miyazaki S."/>
            <person name="Morinaga S."/>
            <person name="Murata T."/>
            <person name="Mueller-Roeber B."/>
            <person name="Nelson D.R."/>
            <person name="Obara M."/>
            <person name="Oguri Y."/>
            <person name="Olmstead R.G."/>
            <person name="Onodera N."/>
            <person name="Petersen B.L."/>
            <person name="Pils B."/>
            <person name="Prigge M."/>
            <person name="Rensing S.A."/>
            <person name="Riano-Pachon D.M."/>
            <person name="Roberts A.W."/>
            <person name="Sato Y."/>
            <person name="Scheller H.V."/>
            <person name="Schulz B."/>
            <person name="Schulz C."/>
            <person name="Shakirov E.V."/>
            <person name="Shibagaki N."/>
            <person name="Shinohara N."/>
            <person name="Shippen D.E."/>
            <person name="Soerensen I."/>
            <person name="Sotooka R."/>
            <person name="Sugimoto N."/>
            <person name="Sugita M."/>
            <person name="Sumikawa N."/>
            <person name="Tanurdzic M."/>
            <person name="Theissen G."/>
            <person name="Ulvskov P."/>
            <person name="Wakazuki S."/>
            <person name="Weng J.K."/>
            <person name="Willats W.W."/>
            <person name="Wipf D."/>
            <person name="Wolf P.G."/>
            <person name="Yang L."/>
            <person name="Zimmer A.D."/>
            <person name="Zhu Q."/>
            <person name="Mitros T."/>
            <person name="Hellsten U."/>
            <person name="Loque D."/>
            <person name="Otillar R."/>
            <person name="Salamov A."/>
            <person name="Schmutz J."/>
            <person name="Shapiro H."/>
            <person name="Lindquist E."/>
            <person name="Lucas S."/>
            <person name="Rokhsar D."/>
            <person name="Grigoriev I.V."/>
        </authorList>
    </citation>
    <scope>NUCLEOTIDE SEQUENCE [LARGE SCALE GENOMIC DNA]</scope>
</reference>
<dbReference type="Proteomes" id="UP000001514">
    <property type="component" value="Unassembled WGS sequence"/>
</dbReference>
<protein>
    <submittedName>
        <fullName evidence="2">Uncharacterized protein</fullName>
    </submittedName>
</protein>
<sequence>MEGVVRAALHPGSRAEWDVYQFLKDLDKELVECAQQDLRDAECFHELQVYIWGCDDWLPEASDPHLFRLVALLYLSSLLKGNAAELRACASSAGVTEEALSALVNFFSSLLQPLPAGALSNDGTMLALDAVEEDWQREHPQHGKLRTIVAKVVRSTYFLSPPRRDADGPSCATSLATLRSRIKEARARGDEADRLEAVECEVTKLYKEGYVPVEVADWENVYRSSLGAVLGYTGVGEIDRTEDLEADGEREPAWRWRHVTNIEFKELLSAVQESKLLLHLVTRRPPHSVFLSHRLAVYFCVTHARLWLERSPTFPFAAFRNISYDCLARDGTIFEAEVEDPNEAGEGEDPDIEAEEVEDPSRAIEAAEEVVLQSPLGYLERVPSFVESMQRKEALSLLYDVRSEDTGGAFVYPLPSPQCPTVLVPCCLKSGRDVWQLHRYPGSAHGLVLAIRRTFWYETKLQVFIRDEALRSKYSNITSFLDFVVEDQRPASLAERMGSVATGKTEDEKGVAKSNSGLLAELSYDPSSKPKVGDTASEEIPSLDTDFEGELPSLSFDTEFSKDLGSYLVEQWPNIWKYVCGGLLVALSIFASQGWGGPQCVCT</sequence>
<keyword evidence="3" id="KW-1185">Reference proteome</keyword>
<dbReference type="HOGENOM" id="CLU_550308_0_0_1"/>
<dbReference type="AlphaFoldDB" id="D8T8B1"/>
<dbReference type="Gramene" id="EFJ07107">
    <property type="protein sequence ID" value="EFJ07107"/>
    <property type="gene ID" value="SELMODRAFT_430094"/>
</dbReference>
<gene>
    <name evidence="2" type="ORF">SELMODRAFT_430094</name>
</gene>
<evidence type="ECO:0000256" key="1">
    <source>
        <dbReference type="SAM" id="MobiDB-lite"/>
    </source>
</evidence>
<evidence type="ECO:0000313" key="2">
    <source>
        <dbReference type="EMBL" id="EFJ07107.1"/>
    </source>
</evidence>
<feature type="region of interest" description="Disordered" evidence="1">
    <location>
        <begin position="338"/>
        <end position="358"/>
    </location>
</feature>
<name>D8T8B1_SELML</name>
<dbReference type="EMBL" id="GL377689">
    <property type="protein sequence ID" value="EFJ07107.1"/>
    <property type="molecule type" value="Genomic_DNA"/>
</dbReference>